<feature type="compositionally biased region" description="Basic residues" evidence="1">
    <location>
        <begin position="105"/>
        <end position="115"/>
    </location>
</feature>
<accession>A0ABW2ITH0</accession>
<reference evidence="3" key="1">
    <citation type="journal article" date="2019" name="Int. J. Syst. Evol. Microbiol.">
        <title>The Global Catalogue of Microorganisms (GCM) 10K type strain sequencing project: providing services to taxonomists for standard genome sequencing and annotation.</title>
        <authorList>
            <consortium name="The Broad Institute Genomics Platform"/>
            <consortium name="The Broad Institute Genome Sequencing Center for Infectious Disease"/>
            <person name="Wu L."/>
            <person name="Ma J."/>
        </authorList>
    </citation>
    <scope>NUCLEOTIDE SEQUENCE [LARGE SCALE GENOMIC DNA]</scope>
    <source>
        <strain evidence="3">CCUG 60559</strain>
    </source>
</reference>
<dbReference type="Gene3D" id="1.10.238.160">
    <property type="match status" value="1"/>
</dbReference>
<sequence>MKSQSPQSLPKPGTPEYEDLPQYVETPPLPFRRTIRRQELHQIVPLAETTIYDMERRGDFPGRFNLTPRCVVWDLAEVGAWIEERKRQTRSGKAAPTPGPDVRQRIARPVRSRNN</sequence>
<organism evidence="2 3">
    <name type="scientific">Marinobacter aromaticivorans</name>
    <dbReference type="NCBI Taxonomy" id="1494078"/>
    <lineage>
        <taxon>Bacteria</taxon>
        <taxon>Pseudomonadati</taxon>
        <taxon>Pseudomonadota</taxon>
        <taxon>Gammaproteobacteria</taxon>
        <taxon>Pseudomonadales</taxon>
        <taxon>Marinobacteraceae</taxon>
        <taxon>Marinobacter</taxon>
    </lineage>
</organism>
<dbReference type="EMBL" id="JBHTBD010000001">
    <property type="protein sequence ID" value="MFC7294237.1"/>
    <property type="molecule type" value="Genomic_DNA"/>
</dbReference>
<dbReference type="Proteomes" id="UP001596506">
    <property type="component" value="Unassembled WGS sequence"/>
</dbReference>
<proteinExistence type="predicted"/>
<evidence type="ECO:0000256" key="1">
    <source>
        <dbReference type="SAM" id="MobiDB-lite"/>
    </source>
</evidence>
<feature type="region of interest" description="Disordered" evidence="1">
    <location>
        <begin position="1"/>
        <end position="25"/>
    </location>
</feature>
<gene>
    <name evidence="2" type="ORF">ACFQQA_05820</name>
</gene>
<dbReference type="Pfam" id="PF05930">
    <property type="entry name" value="Phage_AlpA"/>
    <property type="match status" value="1"/>
</dbReference>
<keyword evidence="3" id="KW-1185">Reference proteome</keyword>
<dbReference type="InterPro" id="IPR010260">
    <property type="entry name" value="AlpA"/>
</dbReference>
<feature type="region of interest" description="Disordered" evidence="1">
    <location>
        <begin position="84"/>
        <end position="115"/>
    </location>
</feature>
<evidence type="ECO:0000313" key="3">
    <source>
        <dbReference type="Proteomes" id="UP001596506"/>
    </source>
</evidence>
<name>A0ABW2ITH0_9GAMM</name>
<protein>
    <submittedName>
        <fullName evidence="2">Helix-turn-helix transcriptional regulator</fullName>
    </submittedName>
</protein>
<dbReference type="RefSeq" id="WP_100687989.1">
    <property type="nucleotide sequence ID" value="NZ_JBHTBD010000001.1"/>
</dbReference>
<comment type="caution">
    <text evidence="2">The sequence shown here is derived from an EMBL/GenBank/DDBJ whole genome shotgun (WGS) entry which is preliminary data.</text>
</comment>
<evidence type="ECO:0000313" key="2">
    <source>
        <dbReference type="EMBL" id="MFC7294237.1"/>
    </source>
</evidence>